<organism evidence="3 4">
    <name type="scientific">Thermophilibacter provencensis</name>
    <dbReference type="NCBI Taxonomy" id="1852386"/>
    <lineage>
        <taxon>Bacteria</taxon>
        <taxon>Bacillati</taxon>
        <taxon>Actinomycetota</taxon>
        <taxon>Coriobacteriia</taxon>
        <taxon>Coriobacteriales</taxon>
        <taxon>Atopobiaceae</taxon>
        <taxon>Thermophilibacter</taxon>
    </lineage>
</organism>
<dbReference type="Pfam" id="PF18885">
    <property type="entry name" value="DUF5648"/>
    <property type="match status" value="1"/>
</dbReference>
<dbReference type="Proteomes" id="UP001529256">
    <property type="component" value="Unassembled WGS sequence"/>
</dbReference>
<evidence type="ECO:0000313" key="3">
    <source>
        <dbReference type="EMBL" id="MDM8271098.1"/>
    </source>
</evidence>
<evidence type="ECO:0000256" key="1">
    <source>
        <dbReference type="SAM" id="SignalP"/>
    </source>
</evidence>
<accession>A0ABT7V3C3</accession>
<proteinExistence type="predicted"/>
<dbReference type="InterPro" id="IPR043708">
    <property type="entry name" value="DUF5648"/>
</dbReference>
<name>A0ABT7V3C3_9ACTN</name>
<protein>
    <recommendedName>
        <fullName evidence="2">DUF5648 domain-containing protein</fullName>
    </recommendedName>
</protein>
<keyword evidence="4" id="KW-1185">Reference proteome</keyword>
<keyword evidence="1" id="KW-0732">Signal</keyword>
<reference evidence="3 4" key="3">
    <citation type="submission" date="2023-06" db="EMBL/GenBank/DDBJ databases">
        <authorList>
            <person name="Zeman M."/>
            <person name="Kubasova T."/>
            <person name="Jahodarova E."/>
            <person name="Nykrynova M."/>
            <person name="Rychlik I."/>
        </authorList>
    </citation>
    <scope>NUCLEOTIDE SEQUENCE [LARGE SCALE GENOMIC DNA]</scope>
    <source>
        <strain evidence="3 4">153_Feed</strain>
    </source>
</reference>
<dbReference type="RefSeq" id="WP_289511188.1">
    <property type="nucleotide sequence ID" value="NZ_JAUDEA010000006.1"/>
</dbReference>
<gene>
    <name evidence="3" type="ORF">QUW25_05355</name>
</gene>
<feature type="signal peptide" evidence="1">
    <location>
        <begin position="1"/>
        <end position="28"/>
    </location>
</feature>
<feature type="domain" description="DUF5648" evidence="2">
    <location>
        <begin position="33"/>
        <end position="165"/>
    </location>
</feature>
<evidence type="ECO:0000259" key="2">
    <source>
        <dbReference type="Pfam" id="PF18885"/>
    </source>
</evidence>
<reference evidence="3 4" key="1">
    <citation type="submission" date="2023-06" db="EMBL/GenBank/DDBJ databases">
        <title>Identification and characterization of horizontal gene transfer across gut microbiota members of farm animals based on homology search.</title>
        <authorList>
            <person name="Schwarzerova J."/>
            <person name="Nykrynova M."/>
            <person name="Jureckova K."/>
            <person name="Cejkova D."/>
            <person name="Rychlik I."/>
        </authorList>
    </citation>
    <scope>NUCLEOTIDE SEQUENCE [LARGE SCALE GENOMIC DNA]</scope>
    <source>
        <strain evidence="3 4">153_Feed</strain>
    </source>
</reference>
<reference evidence="4" key="2">
    <citation type="submission" date="2023-06" db="EMBL/GenBank/DDBJ databases">
        <title>Identification and characterization of horizontal gene transfer across gut microbiota members of farm animals based on homology search.</title>
        <authorList>
            <person name="Zeman M."/>
            <person name="Kubasova T."/>
            <person name="Jahodarova E."/>
            <person name="Nykrynova M."/>
            <person name="Rychlik I."/>
        </authorList>
    </citation>
    <scope>NUCLEOTIDE SEQUENCE [LARGE SCALE GENOMIC DNA]</scope>
    <source>
        <strain evidence="4">153_Feed</strain>
    </source>
</reference>
<sequence length="380" mass="42306">MKPAWRPHILSALMALLVCLAVPSVASAAESVTMYRLYNPWTGEHLYTASEKEYSSLPAYGWLAEGAAWTAPIKSQTPVWRLYNPYAPGGDHHYTTSEQEYDQLQTIGWEGEGIAWYSDDEKGTALQRLFNPYAATGAHHYTANLDECSSLIARGWCYEGVAWYGIDTGDAAQDFDWEIDENGFNRTAAEDLVLLYTAWIPGYDESSTTDVNVMRRPGGDTTRDEELIYSMIYKTFASGRETLNYPNNAYGLVYAELDDFVNFFVPSETGRQIISSIYGSCPSNLSQFSGTYLTYVGDGWRMGMADGPFGRNIKTSNWQTSGDSVTFDAEVTYSDGIADSTVASYRVEVQRDDESLFGCHLTSIVRTQVRTLVGSGLVRN</sequence>
<comment type="caution">
    <text evidence="3">The sequence shown here is derived from an EMBL/GenBank/DDBJ whole genome shotgun (WGS) entry which is preliminary data.</text>
</comment>
<dbReference type="EMBL" id="JAUDEA010000006">
    <property type="protein sequence ID" value="MDM8271098.1"/>
    <property type="molecule type" value="Genomic_DNA"/>
</dbReference>
<feature type="chain" id="PRO_5045329589" description="DUF5648 domain-containing protein" evidence="1">
    <location>
        <begin position="29"/>
        <end position="380"/>
    </location>
</feature>
<evidence type="ECO:0000313" key="4">
    <source>
        <dbReference type="Proteomes" id="UP001529256"/>
    </source>
</evidence>